<feature type="compositionally biased region" description="Basic and acidic residues" evidence="1">
    <location>
        <begin position="857"/>
        <end position="866"/>
    </location>
</feature>
<feature type="region of interest" description="Disordered" evidence="1">
    <location>
        <begin position="1111"/>
        <end position="1133"/>
    </location>
</feature>
<organism evidence="3 4">
    <name type="scientific">Ensete ventricosum</name>
    <name type="common">Abyssinian banana</name>
    <name type="synonym">Musa ensete</name>
    <dbReference type="NCBI Taxonomy" id="4639"/>
    <lineage>
        <taxon>Eukaryota</taxon>
        <taxon>Viridiplantae</taxon>
        <taxon>Streptophyta</taxon>
        <taxon>Embryophyta</taxon>
        <taxon>Tracheophyta</taxon>
        <taxon>Spermatophyta</taxon>
        <taxon>Magnoliopsida</taxon>
        <taxon>Liliopsida</taxon>
        <taxon>Zingiberales</taxon>
        <taxon>Musaceae</taxon>
        <taxon>Ensete</taxon>
    </lineage>
</organism>
<dbReference type="InterPro" id="IPR014002">
    <property type="entry name" value="Agenet_dom_plant"/>
</dbReference>
<dbReference type="InterPro" id="IPR008395">
    <property type="entry name" value="Agenet-like_dom"/>
</dbReference>
<dbReference type="EMBL" id="JAQQAF010000002">
    <property type="protein sequence ID" value="KAJ8505344.1"/>
    <property type="molecule type" value="Genomic_DNA"/>
</dbReference>
<feature type="compositionally biased region" description="Basic and acidic residues" evidence="1">
    <location>
        <begin position="1956"/>
        <end position="1968"/>
    </location>
</feature>
<feature type="domain" description="Agenet" evidence="2">
    <location>
        <begin position="1530"/>
        <end position="1597"/>
    </location>
</feature>
<gene>
    <name evidence="3" type="ORF">OPV22_006230</name>
</gene>
<feature type="compositionally biased region" description="Basic and acidic residues" evidence="1">
    <location>
        <begin position="1728"/>
        <end position="1741"/>
    </location>
</feature>
<feature type="compositionally biased region" description="Polar residues" evidence="1">
    <location>
        <begin position="1496"/>
        <end position="1515"/>
    </location>
</feature>
<dbReference type="Pfam" id="PF05641">
    <property type="entry name" value="Agenet"/>
    <property type="match status" value="1"/>
</dbReference>
<feature type="compositionally biased region" description="Polar residues" evidence="1">
    <location>
        <begin position="1477"/>
        <end position="1486"/>
    </location>
</feature>
<feature type="compositionally biased region" description="Polar residues" evidence="1">
    <location>
        <begin position="915"/>
        <end position="927"/>
    </location>
</feature>
<feature type="compositionally biased region" description="Low complexity" evidence="1">
    <location>
        <begin position="1111"/>
        <end position="1124"/>
    </location>
</feature>
<feature type="region of interest" description="Disordered" evidence="1">
    <location>
        <begin position="1943"/>
        <end position="1978"/>
    </location>
</feature>
<evidence type="ECO:0000313" key="3">
    <source>
        <dbReference type="EMBL" id="KAJ8505344.1"/>
    </source>
</evidence>
<feature type="region of interest" description="Disordered" evidence="1">
    <location>
        <begin position="846"/>
        <end position="932"/>
    </location>
</feature>
<proteinExistence type="predicted"/>
<feature type="domain" description="Agenet" evidence="2">
    <location>
        <begin position="1619"/>
        <end position="1677"/>
    </location>
</feature>
<keyword evidence="4" id="KW-1185">Reference proteome</keyword>
<feature type="compositionally biased region" description="Polar residues" evidence="1">
    <location>
        <begin position="725"/>
        <end position="741"/>
    </location>
</feature>
<reference evidence="3 4" key="1">
    <citation type="submission" date="2022-12" db="EMBL/GenBank/DDBJ databases">
        <title>Chromosome-scale assembly of the Ensete ventricosum genome.</title>
        <authorList>
            <person name="Dussert Y."/>
            <person name="Stocks J."/>
            <person name="Wendawek A."/>
            <person name="Woldeyes F."/>
            <person name="Nichols R.A."/>
            <person name="Borrell J.S."/>
        </authorList>
    </citation>
    <scope>NUCLEOTIDE SEQUENCE [LARGE SCALE GENOMIC DNA]</scope>
    <source>
        <strain evidence="4">cv. Maze</strain>
        <tissue evidence="3">Seeds</tissue>
    </source>
</reference>
<feature type="compositionally biased region" description="Polar residues" evidence="1">
    <location>
        <begin position="484"/>
        <end position="501"/>
    </location>
</feature>
<evidence type="ECO:0000259" key="2">
    <source>
        <dbReference type="SMART" id="SM00743"/>
    </source>
</evidence>
<feature type="region of interest" description="Disordered" evidence="1">
    <location>
        <begin position="1991"/>
        <end position="2017"/>
    </location>
</feature>
<name>A0AAV8RMP6_ENSVE</name>
<dbReference type="PANTHER" id="PTHR48429">
    <property type="entry name" value="AGENET DOMAIN-CONTAINING PROTEIN"/>
    <property type="match status" value="1"/>
</dbReference>
<feature type="region of interest" description="Disordered" evidence="1">
    <location>
        <begin position="1477"/>
        <end position="1515"/>
    </location>
</feature>
<feature type="region of interest" description="Disordered" evidence="1">
    <location>
        <begin position="471"/>
        <end position="501"/>
    </location>
</feature>
<dbReference type="InterPro" id="IPR055274">
    <property type="entry name" value="SWO1"/>
</dbReference>
<dbReference type="PANTHER" id="PTHR48429:SF1">
    <property type="entry name" value="AGENET DOMAIN-CONTAINING PROTEIN"/>
    <property type="match status" value="1"/>
</dbReference>
<sequence length="2017" mass="218785">MRLANESPRIYPFLLWDISMDYDDNDFQNQNFQLIEEDNDGFPQNLQSYAPPKFDIDDHFQAHLRFDSLSETGLLLGIQGEENNWIEEFSPRNTAAEFGSNSAQTLISGHDNIWFNVPTSESAQILVNSVEDNEMVNSQVMNTAAETHAVEDSTDCETKSIVDTSSTLLVDEFHNSILESNEEVLKVEQDGVNSQTSSKENSEMGMDASSLDQKLHSTGKVEVSQCTNNEELTSSSGDDSKVCLVVGEPFEAVQNNEPLDNASMNNSLLVDHGCDVNRDIEASPNFISCSTEDGASAVPTESAGIDTCKMDSALFSEQNAEDCYEVDVSEKLEAQQSEENQPVQHHTIDNNVSNVKASSDLVTPTDSLMLLNEGSSNSMFFKNADEAIDYPVAVLNKDIRKKDESSTLTKEVPSLVVGRDEKVEKNSVEVVTEGIPELCEAAGPVDFNHDVHGYASKHDYIQLQAISSNASKITSSEEERNRATSKPSIDDNNCSESRSSSDIAVRIELSTSLEAEIRMAGVDGDNDCRIDLVQLERSGKDECSKPIIEKTTGQLDDSELIILKKPCAVLLDDAENKISPSVHDNMAPMSDTSSLAEQKENNVIHLKEKEYTAPLIDSSDTNSKDCDSVIENTEFSSSKAQNTDVVMKSDKESVMSQADNPTILQNLHSEVEIVEPKEAASMPASCCNEKDVSISALSVIDSNADVEVSRQPLVVPTSGGDDGPSNKSDGSETANSDGVRVASSSGVTSFATCQSTEGKGVNQSSSEPNCGSPTVIGCSKSSLLHPAGPVSVTAKNSDSLKCIVQDSTVSTPSEDEGNFTFVVQPDADLSQKDTKKDWEPIHHMHSFDQPQISQENSQEHLNETKKASTSIISKTTGEDKRKQVSARATRKVGNSKGDTKEKSQEKHGRGRKKNPVSTSTFPDSATRNKTHTEVPSALLHQPFTDLQQIQLRAQIFVYGSLIQGVMPDEACMIPAFGGSEDGGRSLWERAWRAASESFYNQKLSPSTSDTHLHYHTGISNSPLQSKALNSPAGWSDIKFPNSAIQGSTVSLQSPFQSSSKEVLSSSILRGIHLESNQSLSPLHSYQTSHIRQYLNNTTPFLSQSPCPGASSQSLSFDSSAQNSAKPVSETTQIATTLRDSSKPCASNMQLASPGVSLPNQLATSVSVALVVPVETQNRAATPSTKNASVSEKSRKKKKVSAPEELEPKFSIAQPQAHSASAAVITNYITTSGSGDTQQRVVLNETCTQIEHSKQQAENASAYAAAAVRHSQIIWEQMVVQRNSGLVSEVEKKLASAAVAAAAAASVAKAAAEVAKVASEAALQAKFMGDEALSFASTGRTIQNSEVSLETGKDLLSATPGSISMDKDKIRGPCSIISTAQKTIRKRVEASSAAIKRAENLDAILKAAEMVAEAVSQAGTIVAMGEPLPFSINELVEAGPEGHWRHHCATMGNMTEAIDVQVRENFDLDVASDHEIVAQQSNEQSSNHNERKKVSNTDEMSPGNKNYGNKLGSGSKTILTAQPRRDSLQGSSIQKGSLVEVVVDEGGLRRAWFSAWVVDVEDGKAQVCYKDLSKKGHDKLEWIPLASEGDKPPRIRMAHPIIVAKSEGTRKRGREVLGNFTWAVGDRVDAWIHDGWWEGIITEKSQDDETKLTVQFPVGGDSSAVRAWNLRHSLIWKDGQWIEWSRDKDRVALEPYEGDTPNEKRQKLGQVDANNNSEIAEGEMGTMSRNDHTDGSGKLEESRQLSTLGKDVIISFGNDVGGANNTDTLKVRRAGLQKIGSKMVFGVPKPGKKRKFMEVSKHYTKDKTEKADYVKSVNSLLPQASQSWRNISKVDVKGKRATNLNTRGQKPLKSQNVQISSSVDKEKLPVTTASVLNGEKSSLRTTFSNEEKKMSMEIGSFSQLGRVDMPVVGSSVPCIPSFKMNSSSVEAEVGEKGNVLSAVEKSNSSESEAYENPGKRSADVSEPRRSNRRIQPTSRLLEGLQSSLIIPKSPAVAYDRGAKTMHRGVTASRGTSHE</sequence>
<feature type="region of interest" description="Disordered" evidence="1">
    <location>
        <begin position="708"/>
        <end position="741"/>
    </location>
</feature>
<evidence type="ECO:0000256" key="1">
    <source>
        <dbReference type="SAM" id="MobiDB-lite"/>
    </source>
</evidence>
<feature type="region of interest" description="Disordered" evidence="1">
    <location>
        <begin position="1177"/>
        <end position="1204"/>
    </location>
</feature>
<feature type="region of interest" description="Disordered" evidence="1">
    <location>
        <begin position="1693"/>
        <end position="1741"/>
    </location>
</feature>
<accession>A0AAV8RMP6</accession>
<feature type="compositionally biased region" description="Basic and acidic residues" evidence="1">
    <location>
        <begin position="897"/>
        <end position="907"/>
    </location>
</feature>
<comment type="caution">
    <text evidence="3">The sequence shown here is derived from an EMBL/GenBank/DDBJ whole genome shotgun (WGS) entry which is preliminary data.</text>
</comment>
<dbReference type="Proteomes" id="UP001222027">
    <property type="component" value="Unassembled WGS sequence"/>
</dbReference>
<protein>
    <recommendedName>
        <fullName evidence="2">Agenet domain-containing protein</fullName>
    </recommendedName>
</protein>
<dbReference type="SMART" id="SM00743">
    <property type="entry name" value="Agenet"/>
    <property type="match status" value="2"/>
</dbReference>
<evidence type="ECO:0000313" key="4">
    <source>
        <dbReference type="Proteomes" id="UP001222027"/>
    </source>
</evidence>
<feature type="compositionally biased region" description="Polar residues" evidence="1">
    <location>
        <begin position="1177"/>
        <end position="1187"/>
    </location>
</feature>